<protein>
    <submittedName>
        <fullName evidence="2">Phosphotransferase family enzyme</fullName>
    </submittedName>
</protein>
<name>A0A368VXK9_9BACL</name>
<keyword evidence="2" id="KW-0808">Transferase</keyword>
<dbReference type="Proteomes" id="UP000252415">
    <property type="component" value="Unassembled WGS sequence"/>
</dbReference>
<dbReference type="SUPFAM" id="SSF56112">
    <property type="entry name" value="Protein kinase-like (PK-like)"/>
    <property type="match status" value="1"/>
</dbReference>
<evidence type="ECO:0000313" key="2">
    <source>
        <dbReference type="EMBL" id="RCW44292.1"/>
    </source>
</evidence>
<accession>A0A368VXK9</accession>
<dbReference type="RefSeq" id="WP_114381835.1">
    <property type="nucleotide sequence ID" value="NZ_QPJD01000012.1"/>
</dbReference>
<dbReference type="InterPro" id="IPR002575">
    <property type="entry name" value="Aminoglycoside_PTrfase"/>
</dbReference>
<feature type="domain" description="Aminoglycoside phosphotransferase" evidence="1">
    <location>
        <begin position="55"/>
        <end position="258"/>
    </location>
</feature>
<dbReference type="Pfam" id="PF01636">
    <property type="entry name" value="APH"/>
    <property type="match status" value="1"/>
</dbReference>
<dbReference type="InterPro" id="IPR051678">
    <property type="entry name" value="AGP_Transferase"/>
</dbReference>
<proteinExistence type="predicted"/>
<dbReference type="OrthoDB" id="334783at2"/>
<evidence type="ECO:0000313" key="3">
    <source>
        <dbReference type="Proteomes" id="UP000252415"/>
    </source>
</evidence>
<dbReference type="Gene3D" id="3.90.1200.10">
    <property type="match status" value="1"/>
</dbReference>
<dbReference type="AlphaFoldDB" id="A0A368VXK9"/>
<sequence length="311" mass="35061">MMPSSEHTLSDQVLNWVIESVDSTAAVQSINRLHGGMSSIVHSISLLVNQKEIKVVLRQFDNEEWLLNEPDLPLHEAESLRFAAKVAVQTPQIIAFDETGSECEMPSVLMTQLDGSVVLQPPNVDQWLNGMADALVRIHAVEADHYPWIYFTYNDIASLQAPTWSKYPALWDNIIELVRGPRPNYKPCFIHRDYHPTNVLWNQNKVSGVVDWVNACQGPAGIDIGHCRLNLALLYDVPTADRFLSAYQRHAGASFHYEPFWDLLSLIDILFGPPTVYPGWTAFGVTGLTDDLMIERLDSYMTSLLSKALNR</sequence>
<dbReference type="InterPro" id="IPR011009">
    <property type="entry name" value="Kinase-like_dom_sf"/>
</dbReference>
<dbReference type="EMBL" id="QPJD01000012">
    <property type="protein sequence ID" value="RCW44292.1"/>
    <property type="molecule type" value="Genomic_DNA"/>
</dbReference>
<gene>
    <name evidence="2" type="ORF">DFP97_112156</name>
</gene>
<comment type="caution">
    <text evidence="2">The sequence shown here is derived from an EMBL/GenBank/DDBJ whole genome shotgun (WGS) entry which is preliminary data.</text>
</comment>
<reference evidence="2 3" key="1">
    <citation type="submission" date="2018-07" db="EMBL/GenBank/DDBJ databases">
        <title>Genomic Encyclopedia of Type Strains, Phase III (KMG-III): the genomes of soil and plant-associated and newly described type strains.</title>
        <authorList>
            <person name="Whitman W."/>
        </authorList>
    </citation>
    <scope>NUCLEOTIDE SEQUENCE [LARGE SCALE GENOMIC DNA]</scope>
    <source>
        <strain evidence="2 3">CECT 7506</strain>
    </source>
</reference>
<organism evidence="2 3">
    <name type="scientific">Paenibacillus prosopidis</name>
    <dbReference type="NCBI Taxonomy" id="630520"/>
    <lineage>
        <taxon>Bacteria</taxon>
        <taxon>Bacillati</taxon>
        <taxon>Bacillota</taxon>
        <taxon>Bacilli</taxon>
        <taxon>Bacillales</taxon>
        <taxon>Paenibacillaceae</taxon>
        <taxon>Paenibacillus</taxon>
    </lineage>
</organism>
<dbReference type="GO" id="GO:0016740">
    <property type="term" value="F:transferase activity"/>
    <property type="evidence" value="ECO:0007669"/>
    <property type="project" value="UniProtKB-KW"/>
</dbReference>
<dbReference type="PANTHER" id="PTHR21310">
    <property type="entry name" value="AMINOGLYCOSIDE PHOSPHOTRANSFERASE-RELATED-RELATED"/>
    <property type="match status" value="1"/>
</dbReference>
<keyword evidence="3" id="KW-1185">Reference proteome</keyword>
<evidence type="ECO:0000259" key="1">
    <source>
        <dbReference type="Pfam" id="PF01636"/>
    </source>
</evidence>